<proteinExistence type="predicted"/>
<dbReference type="EMBL" id="HBEZ01013065">
    <property type="protein sequence ID" value="CAD8629531.1"/>
    <property type="molecule type" value="Transcribed_RNA"/>
</dbReference>
<sequence>MKLHCALCRRCKPEVTRLQCKRVLPTYVYTFDLSSQTIPRFFLRRLREFRTRRFISVKATTCSKHLRLSKQLVRKSNRTIRICSVCALKFFPGCSDALVPQEYWDRLYENAFAAMDSVSFNDFFDDTVLQ</sequence>
<organism evidence="1">
    <name type="scientific">Cryptomonas curvata</name>
    <dbReference type="NCBI Taxonomy" id="233186"/>
    <lineage>
        <taxon>Eukaryota</taxon>
        <taxon>Cryptophyceae</taxon>
        <taxon>Cryptomonadales</taxon>
        <taxon>Cryptomonadaceae</taxon>
        <taxon>Cryptomonas</taxon>
    </lineage>
</organism>
<protein>
    <submittedName>
        <fullName evidence="1">Uncharacterized protein</fullName>
    </submittedName>
</protein>
<accession>A0A7S0M2F0</accession>
<gene>
    <name evidence="1" type="ORF">CCUR1050_LOCUS7210</name>
</gene>
<dbReference type="AlphaFoldDB" id="A0A7S0M2F0"/>
<name>A0A7S0M2F0_9CRYP</name>
<evidence type="ECO:0000313" key="1">
    <source>
        <dbReference type="EMBL" id="CAD8629531.1"/>
    </source>
</evidence>
<reference evidence="1" key="1">
    <citation type="submission" date="2021-01" db="EMBL/GenBank/DDBJ databases">
        <authorList>
            <person name="Corre E."/>
            <person name="Pelletier E."/>
            <person name="Niang G."/>
            <person name="Scheremetjew M."/>
            <person name="Finn R."/>
            <person name="Kale V."/>
            <person name="Holt S."/>
            <person name="Cochrane G."/>
            <person name="Meng A."/>
            <person name="Brown T."/>
            <person name="Cohen L."/>
        </authorList>
    </citation>
    <scope>NUCLEOTIDE SEQUENCE</scope>
    <source>
        <strain evidence="1">CCAP979/52</strain>
    </source>
</reference>